<dbReference type="Pfam" id="PF13450">
    <property type="entry name" value="NAD_binding_8"/>
    <property type="match status" value="1"/>
</dbReference>
<name>A0A8H5D073_9AGAR</name>
<dbReference type="InterPro" id="IPR036188">
    <property type="entry name" value="FAD/NAD-bd_sf"/>
</dbReference>
<gene>
    <name evidence="1" type="ORF">D9758_012815</name>
</gene>
<dbReference type="PRINTS" id="PR00419">
    <property type="entry name" value="ADXRDTASE"/>
</dbReference>
<protein>
    <submittedName>
        <fullName evidence="1">Uncharacterized protein</fullName>
    </submittedName>
</protein>
<reference evidence="1 2" key="1">
    <citation type="journal article" date="2020" name="ISME J.">
        <title>Uncovering the hidden diversity of litter-decomposition mechanisms in mushroom-forming fungi.</title>
        <authorList>
            <person name="Floudas D."/>
            <person name="Bentzer J."/>
            <person name="Ahren D."/>
            <person name="Johansson T."/>
            <person name="Persson P."/>
            <person name="Tunlid A."/>
        </authorList>
    </citation>
    <scope>NUCLEOTIDE SEQUENCE [LARGE SCALE GENOMIC DNA]</scope>
    <source>
        <strain evidence="1 2">CBS 291.85</strain>
    </source>
</reference>
<dbReference type="Gene3D" id="1.10.405.20">
    <property type="match status" value="1"/>
</dbReference>
<dbReference type="GO" id="GO:0016491">
    <property type="term" value="F:oxidoreductase activity"/>
    <property type="evidence" value="ECO:0007669"/>
    <property type="project" value="TreeGrafter"/>
</dbReference>
<comment type="caution">
    <text evidence="1">The sequence shown here is derived from an EMBL/GenBank/DDBJ whole genome shotgun (WGS) entry which is preliminary data.</text>
</comment>
<dbReference type="Gene3D" id="3.50.50.60">
    <property type="entry name" value="FAD/NAD(P)-binding domain"/>
    <property type="match status" value="1"/>
</dbReference>
<dbReference type="AlphaFoldDB" id="A0A8H5D073"/>
<dbReference type="OrthoDB" id="5046242at2759"/>
<organism evidence="1 2">
    <name type="scientific">Tetrapyrgos nigripes</name>
    <dbReference type="NCBI Taxonomy" id="182062"/>
    <lineage>
        <taxon>Eukaryota</taxon>
        <taxon>Fungi</taxon>
        <taxon>Dikarya</taxon>
        <taxon>Basidiomycota</taxon>
        <taxon>Agaricomycotina</taxon>
        <taxon>Agaricomycetes</taxon>
        <taxon>Agaricomycetidae</taxon>
        <taxon>Agaricales</taxon>
        <taxon>Marasmiineae</taxon>
        <taxon>Marasmiaceae</taxon>
        <taxon>Tetrapyrgos</taxon>
    </lineage>
</organism>
<dbReference type="EMBL" id="JAACJM010000075">
    <property type="protein sequence ID" value="KAF5350326.1"/>
    <property type="molecule type" value="Genomic_DNA"/>
</dbReference>
<accession>A0A8H5D073</accession>
<keyword evidence="2" id="KW-1185">Reference proteome</keyword>
<evidence type="ECO:0000313" key="1">
    <source>
        <dbReference type="EMBL" id="KAF5350326.1"/>
    </source>
</evidence>
<sequence>MNVGQSHQDHEHIQRQYPVCIVGAGPTGLAAAHALEAKNYSVVVFDKQPEVGGKSQAYNDGDQGSLFHAMGALLISNASYIDTLPIVEAAGVPFLPALSVTSGWIYPPVLANTSVINVTRTPNPSPAQINLIESEFSRYTDLRSKIFEPYGAMRYTNGIPGDLTIPIGQWLSQNGFQVLPIVINAGLSLAGYGDIEHTPTIYALQYLSPDILAFFANLGPVNFVDFHAVMSHYASSIRGRIHTNTAVTKIDRSGPVPVLTYVSRNTESTRLQTQTQKCSHLILAFPPLLEALRSSTLV</sequence>
<dbReference type="PANTHER" id="PTHR42923">
    <property type="entry name" value="PROTOPORPHYRINOGEN OXIDASE"/>
    <property type="match status" value="1"/>
</dbReference>
<dbReference type="Proteomes" id="UP000559256">
    <property type="component" value="Unassembled WGS sequence"/>
</dbReference>
<dbReference type="PANTHER" id="PTHR42923:SF3">
    <property type="entry name" value="PROTOPORPHYRINOGEN OXIDASE"/>
    <property type="match status" value="1"/>
</dbReference>
<dbReference type="SUPFAM" id="SSF51905">
    <property type="entry name" value="FAD/NAD(P)-binding domain"/>
    <property type="match status" value="1"/>
</dbReference>
<proteinExistence type="predicted"/>
<evidence type="ECO:0000313" key="2">
    <source>
        <dbReference type="Proteomes" id="UP000559256"/>
    </source>
</evidence>
<dbReference type="InterPro" id="IPR050464">
    <property type="entry name" value="Zeta_carotene_desat/Oxidored"/>
</dbReference>